<feature type="domain" description="HTH cro/C1-type" evidence="1">
    <location>
        <begin position="8"/>
        <end position="61"/>
    </location>
</feature>
<dbReference type="InterPro" id="IPR010982">
    <property type="entry name" value="Lambda_DNA-bd_dom_sf"/>
</dbReference>
<accession>A0ABV9SSH2</accession>
<dbReference type="InterPro" id="IPR004518">
    <property type="entry name" value="MazG-like_dom"/>
</dbReference>
<sequence length="165" mass="17631">MSHLDDAIDARRRHLGLKRWQLAHRAGVDPATIANLARGATVRPRTAARVEAALGWEPGSLASVAAGGMPRVAGLGDDPVPDVVADLFTQMGIDGQPPRECVAHLCEEVGELAKATRTGDRANLAEEVGDVGILLHRIAALYGIDVDQAVREKAASRLERHRRDA</sequence>
<dbReference type="PANTHER" id="PTHR42702:SF1">
    <property type="entry name" value="REGULATORY PROTEIN FOR BETA-LACTAMASE"/>
    <property type="match status" value="1"/>
</dbReference>
<gene>
    <name evidence="2" type="ORF">ACFPCZ_21960</name>
</gene>
<dbReference type="Proteomes" id="UP001595858">
    <property type="component" value="Unassembled WGS sequence"/>
</dbReference>
<dbReference type="Gene3D" id="1.10.260.40">
    <property type="entry name" value="lambda repressor-like DNA-binding domains"/>
    <property type="match status" value="1"/>
</dbReference>
<proteinExistence type="predicted"/>
<evidence type="ECO:0000313" key="2">
    <source>
        <dbReference type="EMBL" id="MFC4869308.1"/>
    </source>
</evidence>
<dbReference type="InterPro" id="IPR001387">
    <property type="entry name" value="Cro/C1-type_HTH"/>
</dbReference>
<name>A0ABV9SSH2_9ACTN</name>
<dbReference type="SUPFAM" id="SSF47413">
    <property type="entry name" value="lambda repressor-like DNA-binding domains"/>
    <property type="match status" value="1"/>
</dbReference>
<dbReference type="Pfam" id="PF03819">
    <property type="entry name" value="MazG"/>
    <property type="match status" value="1"/>
</dbReference>
<dbReference type="Gene3D" id="1.10.287.1080">
    <property type="entry name" value="MazG-like"/>
    <property type="match status" value="1"/>
</dbReference>
<dbReference type="CDD" id="cd00093">
    <property type="entry name" value="HTH_XRE"/>
    <property type="match status" value="1"/>
</dbReference>
<dbReference type="PANTHER" id="PTHR42702">
    <property type="entry name" value="NUCLEOTIDE PYROPHOSPHOHYDROLASE"/>
    <property type="match status" value="1"/>
</dbReference>
<dbReference type="RefSeq" id="WP_344142973.1">
    <property type="nucleotide sequence ID" value="NZ_BAAAQI010000006.1"/>
</dbReference>
<keyword evidence="3" id="KW-1185">Reference proteome</keyword>
<dbReference type="SMART" id="SM00530">
    <property type="entry name" value="HTH_XRE"/>
    <property type="match status" value="1"/>
</dbReference>
<reference evidence="3" key="1">
    <citation type="journal article" date="2019" name="Int. J. Syst. Evol. Microbiol.">
        <title>The Global Catalogue of Microorganisms (GCM) 10K type strain sequencing project: providing services to taxonomists for standard genome sequencing and annotation.</title>
        <authorList>
            <consortium name="The Broad Institute Genomics Platform"/>
            <consortium name="The Broad Institute Genome Sequencing Center for Infectious Disease"/>
            <person name="Wu L."/>
            <person name="Ma J."/>
        </authorList>
    </citation>
    <scope>NUCLEOTIDE SEQUENCE [LARGE SCALE GENOMIC DNA]</scope>
    <source>
        <strain evidence="3">CGMCC 4.7304</strain>
    </source>
</reference>
<dbReference type="SUPFAM" id="SSF101386">
    <property type="entry name" value="all-alpha NTP pyrophosphatases"/>
    <property type="match status" value="1"/>
</dbReference>
<evidence type="ECO:0000313" key="3">
    <source>
        <dbReference type="Proteomes" id="UP001595858"/>
    </source>
</evidence>
<dbReference type="PROSITE" id="PS50943">
    <property type="entry name" value="HTH_CROC1"/>
    <property type="match status" value="1"/>
</dbReference>
<evidence type="ECO:0000259" key="1">
    <source>
        <dbReference type="PROSITE" id="PS50943"/>
    </source>
</evidence>
<protein>
    <submittedName>
        <fullName evidence="2">MazG nucleotide pyrophosphohydrolase domain-containing protein</fullName>
    </submittedName>
</protein>
<dbReference type="EMBL" id="JBHSIY010000028">
    <property type="protein sequence ID" value="MFC4869308.1"/>
    <property type="molecule type" value="Genomic_DNA"/>
</dbReference>
<organism evidence="2 3">
    <name type="scientific">Streptomonospora arabica</name>
    <dbReference type="NCBI Taxonomy" id="412417"/>
    <lineage>
        <taxon>Bacteria</taxon>
        <taxon>Bacillati</taxon>
        <taxon>Actinomycetota</taxon>
        <taxon>Actinomycetes</taxon>
        <taxon>Streptosporangiales</taxon>
        <taxon>Nocardiopsidaceae</taxon>
        <taxon>Streptomonospora</taxon>
    </lineage>
</organism>
<comment type="caution">
    <text evidence="2">The sequence shown here is derived from an EMBL/GenBank/DDBJ whole genome shotgun (WGS) entry which is preliminary data.</text>
</comment>